<dbReference type="Proteomes" id="UP000029640">
    <property type="component" value="Unassembled WGS sequence"/>
</dbReference>
<evidence type="ECO:0000313" key="6">
    <source>
        <dbReference type="Proteomes" id="UP000029640"/>
    </source>
</evidence>
<dbReference type="STRING" id="1265313.HRUBRA_00518"/>
<dbReference type="GO" id="GO:0003700">
    <property type="term" value="F:DNA-binding transcription factor activity"/>
    <property type="evidence" value="ECO:0007669"/>
    <property type="project" value="InterPro"/>
</dbReference>
<dbReference type="PROSITE" id="PS50949">
    <property type="entry name" value="HTH_GNTR"/>
    <property type="match status" value="1"/>
</dbReference>
<evidence type="ECO:0000259" key="4">
    <source>
        <dbReference type="PROSITE" id="PS50949"/>
    </source>
</evidence>
<keyword evidence="6" id="KW-1185">Reference proteome</keyword>
<protein>
    <submittedName>
        <fullName evidence="5">Transcriptional regulator, GntR family</fullName>
    </submittedName>
</protein>
<dbReference type="InterPro" id="IPR036388">
    <property type="entry name" value="WH-like_DNA-bd_sf"/>
</dbReference>
<proteinExistence type="predicted"/>
<dbReference type="AlphaFoldDB" id="A0A095VU37"/>
<dbReference type="Gene3D" id="1.10.10.10">
    <property type="entry name" value="Winged helix-like DNA-binding domain superfamily/Winged helix DNA-binding domain"/>
    <property type="match status" value="1"/>
</dbReference>
<evidence type="ECO:0000256" key="3">
    <source>
        <dbReference type="ARBA" id="ARBA00023163"/>
    </source>
</evidence>
<gene>
    <name evidence="5" type="ORF">HRUBRA_00518</name>
</gene>
<dbReference type="Pfam" id="PF00392">
    <property type="entry name" value="GntR"/>
    <property type="match status" value="1"/>
</dbReference>
<dbReference type="SMART" id="SM00895">
    <property type="entry name" value="FCD"/>
    <property type="match status" value="1"/>
</dbReference>
<dbReference type="InterPro" id="IPR011711">
    <property type="entry name" value="GntR_C"/>
</dbReference>
<reference evidence="5 6" key="1">
    <citation type="journal article" date="2014" name="Genome Announc.">
        <title>Genome Sequence of Gammaproteobacterial Pseudohaliea rubra Type Strain DSM 19751, Isolated from Coastal Seawater of the Mediterranean Sea.</title>
        <authorList>
            <person name="Spring S."/>
            <person name="Fiebig A."/>
            <person name="Riedel T."/>
            <person name="Goker M."/>
            <person name="Klenk H.P."/>
        </authorList>
    </citation>
    <scope>NUCLEOTIDE SEQUENCE [LARGE SCALE GENOMIC DNA]</scope>
    <source>
        <strain evidence="5 6">DSM 19751</strain>
    </source>
</reference>
<dbReference type="SMART" id="SM00345">
    <property type="entry name" value="HTH_GNTR"/>
    <property type="match status" value="1"/>
</dbReference>
<dbReference type="HOGENOM" id="CLU_017584_5_3_6"/>
<dbReference type="InterPro" id="IPR000524">
    <property type="entry name" value="Tscrpt_reg_HTH_GntR"/>
</dbReference>
<dbReference type="PANTHER" id="PTHR43537">
    <property type="entry name" value="TRANSCRIPTIONAL REGULATOR, GNTR FAMILY"/>
    <property type="match status" value="1"/>
</dbReference>
<dbReference type="OrthoDB" id="9799812at2"/>
<dbReference type="CDD" id="cd07377">
    <property type="entry name" value="WHTH_GntR"/>
    <property type="match status" value="1"/>
</dbReference>
<dbReference type="SUPFAM" id="SSF46785">
    <property type="entry name" value="Winged helix' DNA-binding domain"/>
    <property type="match status" value="1"/>
</dbReference>
<comment type="caution">
    <text evidence="5">The sequence shown here is derived from an EMBL/GenBank/DDBJ whole genome shotgun (WGS) entry which is preliminary data.</text>
</comment>
<name>A0A095VU37_9GAMM</name>
<evidence type="ECO:0000256" key="1">
    <source>
        <dbReference type="ARBA" id="ARBA00023015"/>
    </source>
</evidence>
<dbReference type="InterPro" id="IPR008920">
    <property type="entry name" value="TF_FadR/GntR_C"/>
</dbReference>
<dbReference type="EMBL" id="AUVB01000014">
    <property type="protein sequence ID" value="KGE04885.1"/>
    <property type="molecule type" value="Genomic_DNA"/>
</dbReference>
<dbReference type="Pfam" id="PF07729">
    <property type="entry name" value="FCD"/>
    <property type="match status" value="1"/>
</dbReference>
<evidence type="ECO:0000256" key="2">
    <source>
        <dbReference type="ARBA" id="ARBA00023125"/>
    </source>
</evidence>
<dbReference type="GO" id="GO:0003677">
    <property type="term" value="F:DNA binding"/>
    <property type="evidence" value="ECO:0007669"/>
    <property type="project" value="UniProtKB-KW"/>
</dbReference>
<keyword evidence="1" id="KW-0805">Transcription regulation</keyword>
<sequence length="223" mass="25583">MTTNQASTLTDAAYQRLREDIVHGQFKPGEKLRVEHLKRSYEVGATPLREALYRLSADGFVSVKGQRGFRVTDMSLGELQEITDLRVVIEGMALKRSVENSDEAWESAVVAAFHHLTKAENMPEPDIQKWEARNREFHLALISCCDSPWLMRFYEILYDQHKRYRNVARIDKDARRDVHAEHEAIYEAAIAKHVEALCAANEVHIRRTAEITGKIIGEIQPQD</sequence>
<dbReference type="eggNOG" id="COG1802">
    <property type="taxonomic scope" value="Bacteria"/>
</dbReference>
<dbReference type="Gene3D" id="1.20.120.530">
    <property type="entry name" value="GntR ligand-binding domain-like"/>
    <property type="match status" value="1"/>
</dbReference>
<organism evidence="5 6">
    <name type="scientific">Pseudohaliea rubra DSM 19751</name>
    <dbReference type="NCBI Taxonomy" id="1265313"/>
    <lineage>
        <taxon>Bacteria</taxon>
        <taxon>Pseudomonadati</taxon>
        <taxon>Pseudomonadota</taxon>
        <taxon>Gammaproteobacteria</taxon>
        <taxon>Cellvibrionales</taxon>
        <taxon>Halieaceae</taxon>
        <taxon>Pseudohaliea</taxon>
    </lineage>
</organism>
<dbReference type="InterPro" id="IPR036390">
    <property type="entry name" value="WH_DNA-bd_sf"/>
</dbReference>
<evidence type="ECO:0000313" key="5">
    <source>
        <dbReference type="EMBL" id="KGE04885.1"/>
    </source>
</evidence>
<feature type="domain" description="HTH gntR-type" evidence="4">
    <location>
        <begin position="7"/>
        <end position="74"/>
    </location>
</feature>
<keyword evidence="3" id="KW-0804">Transcription</keyword>
<dbReference type="SUPFAM" id="SSF48008">
    <property type="entry name" value="GntR ligand-binding domain-like"/>
    <property type="match status" value="1"/>
</dbReference>
<accession>A0A095VU37</accession>
<keyword evidence="2" id="KW-0238">DNA-binding</keyword>
<dbReference type="PANTHER" id="PTHR43537:SF20">
    <property type="entry name" value="HTH-TYPE TRANSCRIPTIONAL REPRESSOR GLAR"/>
    <property type="match status" value="1"/>
</dbReference>
<dbReference type="RefSeq" id="WP_035518076.1">
    <property type="nucleotide sequence ID" value="NZ_KN234800.1"/>
</dbReference>